<dbReference type="GO" id="GO:0004674">
    <property type="term" value="F:protein serine/threonine kinase activity"/>
    <property type="evidence" value="ECO:0007669"/>
    <property type="project" value="UniProtKB-KW"/>
</dbReference>
<dbReference type="InterPro" id="IPR001650">
    <property type="entry name" value="Helicase_C-like"/>
</dbReference>
<evidence type="ECO:0000259" key="3">
    <source>
        <dbReference type="PROSITE" id="PS51194"/>
    </source>
</evidence>
<dbReference type="CDD" id="cd18012">
    <property type="entry name" value="DEXQc_arch_SWI2_SNF2"/>
    <property type="match status" value="1"/>
</dbReference>
<keyword evidence="1" id="KW-0378">Hydrolase</keyword>
<dbReference type="CDD" id="cd18793">
    <property type="entry name" value="SF2_C_SNF"/>
    <property type="match status" value="1"/>
</dbReference>
<dbReference type="GO" id="GO:0016787">
    <property type="term" value="F:hydrolase activity"/>
    <property type="evidence" value="ECO:0007669"/>
    <property type="project" value="UniProtKB-KW"/>
</dbReference>
<dbReference type="SMART" id="SM00487">
    <property type="entry name" value="DEXDc"/>
    <property type="match status" value="1"/>
</dbReference>
<evidence type="ECO:0000313" key="5">
    <source>
        <dbReference type="Proteomes" id="UP000001693"/>
    </source>
</evidence>
<sequence>MPMTPSPADPALDIARDLPRLPHDALNALHALALGAAPRPRTWVMGLMVELGWRDSQNRRYTNDSVRVALALLAEQAWIAEASTKPGFWQIHPLVLSAVYRHLLDQYPSADLLAALVRHEHFGGLGGARGYDHFPTVEAGCALTRLSLLSGHGPAEVERLKAGCAWGMSWEHVFGRAVLDVLDQPLFNHLHPAVQVEVLNHELAQLNGHWLAQTALPAASLTETLLAWRGRPATHAGASGAGLDLAALRLNWAETLLLAGRHDEIAAVMQPLVQQHPAWAPVAQVLDAARLSRQADWPQALAGYEQALAQMKKDTGQRKGLLSLTLATPYVLSLMAQREPAQWQVALKFCLAEAGKRSPSPDTAWGLMALALQMRLGEARRDLSLMRPHSRTPYVMTLDWWRWLMRAWLTEQGDAPEDATLEGATLDPHDQAAAALLRRRLVSAGHLGLVEQLDAALAVIQHQPSPEWFFVPPPRAGWEVALAALAAIGSGAPAGPAGGAALAETRLWWQLDVSPQGALRAITPLEQKQGPRGWGKGKVVGLARLAKTESLPPWDAAVARCIRQNTADRSLRIDLAAAAAALIGHPLAAWADAPDLPVTLVEASPEIEVIDHGDTLQVRLTPPPRSGLDDDGEADLNDDWGRRWQPSAAELKEAEALRGLTLLRDEPQRARVIRYSAAQKRVAQLVGAGLTVPKSAVAQLQPVLHNLGAHFHIHADELQASREVPADPRLRAELTPEGDGVRLRLVVAPFGDDGPRQTPGHGRARLIAAVKGETLGAQRDLAAELGHLETVMDACPMLTPLPVPRTPGQLVPAQWAIENADATLALIERLHSLNAVAALDWPKGRSIRVDSVGIGQLSVQVQSGNEWLALQGGLQVDEKLVFSLGQLLDWSDSSRSRFVPLGEGRYLALTEELRARLDDLAAVAELQRKAGETTARLAPVAAAWLDSALAGAQVQTDGAFQDRLETLVRAQHWAPGLPATLQAQLRPYQEEGYQWAMRLAEAGLGAVLADDMGLGKTLQALAVLLERAAGGPALVVAPTSLIGNWQAEARRFAPTLNLLAYAEGDERGNRDALIEAAGPGDVIVVSYQMQQVNAEAFAGRSWHTLVLDEAQAIKNAAAKRSQAAFELSAGFRLALSGTPIENRLTELWSIMRVCNPGLLGTLAQFNSRFAVPIERDRHRGAQRTLRRLIAPFILRRSKAEVLDDLPPRTEQTLMVQGNATEQAHYEALRRQALRDAERAMSADGAGQAHLNILAQLMRLRRAACDPRLVTPDLVQPGAKVMAFGELAAELVANGHKALVFSQFVDFLALLREPLDAAGLRYQYLDGSTPSAERTRRVAAFQAGEGDFFLISLKAGGFGLNLTVADYVVIADPWWNPAAEDQASGRAHRIGQQRPVTVYRLVNKGTLEEKIVALHADKRELADSVLEADRDGRQGAGVLKVDELMSLMMG</sequence>
<dbReference type="KEGG" id="lch:Lcho_2916"/>
<dbReference type="STRING" id="395495.Lcho_2916"/>
<dbReference type="eggNOG" id="COG0553">
    <property type="taxonomic scope" value="Bacteria"/>
</dbReference>
<dbReference type="InterPro" id="IPR000330">
    <property type="entry name" value="SNF2_N"/>
</dbReference>
<dbReference type="Gene3D" id="3.40.50.300">
    <property type="entry name" value="P-loop containing nucleotide triphosphate hydrolases"/>
    <property type="match status" value="1"/>
</dbReference>
<proteinExistence type="predicted"/>
<dbReference type="SMART" id="SM00490">
    <property type="entry name" value="HELICc"/>
    <property type="match status" value="1"/>
</dbReference>
<keyword evidence="4" id="KW-0723">Serine/threonine-protein kinase</keyword>
<dbReference type="EC" id="2.7.11.1" evidence="4"/>
<keyword evidence="4" id="KW-0418">Kinase</keyword>
<dbReference type="InterPro" id="IPR038718">
    <property type="entry name" value="SNF2-like_sf"/>
</dbReference>
<reference evidence="4 5" key="1">
    <citation type="submission" date="2008-03" db="EMBL/GenBank/DDBJ databases">
        <title>Complete sequence of Leptothrix cholodnii SP-6.</title>
        <authorList>
            <consortium name="US DOE Joint Genome Institute"/>
            <person name="Copeland A."/>
            <person name="Lucas S."/>
            <person name="Lapidus A."/>
            <person name="Glavina del Rio T."/>
            <person name="Dalin E."/>
            <person name="Tice H."/>
            <person name="Bruce D."/>
            <person name="Goodwin L."/>
            <person name="Pitluck S."/>
            <person name="Chertkov O."/>
            <person name="Brettin T."/>
            <person name="Detter J.C."/>
            <person name="Han C."/>
            <person name="Kuske C.R."/>
            <person name="Schmutz J."/>
            <person name="Larimer F."/>
            <person name="Land M."/>
            <person name="Hauser L."/>
            <person name="Kyrpides N."/>
            <person name="Lykidis A."/>
            <person name="Emerson D."/>
            <person name="Richardson P."/>
        </authorList>
    </citation>
    <scope>NUCLEOTIDE SEQUENCE [LARGE SCALE GENOMIC DNA]</scope>
    <source>
        <strain evidence="5">ATCC 51168 / LMG 8142 / SP-6</strain>
    </source>
</reference>
<dbReference type="PROSITE" id="PS51194">
    <property type="entry name" value="HELICASE_CTER"/>
    <property type="match status" value="1"/>
</dbReference>
<name>B1XYD6_LEPCP</name>
<dbReference type="PANTHER" id="PTHR10799">
    <property type="entry name" value="SNF2/RAD54 HELICASE FAMILY"/>
    <property type="match status" value="1"/>
</dbReference>
<evidence type="ECO:0000256" key="1">
    <source>
        <dbReference type="ARBA" id="ARBA00022801"/>
    </source>
</evidence>
<gene>
    <name evidence="4" type="ordered locus">Lcho_2916</name>
</gene>
<dbReference type="SUPFAM" id="SSF52540">
    <property type="entry name" value="P-loop containing nucleoside triphosphate hydrolases"/>
    <property type="match status" value="2"/>
</dbReference>
<dbReference type="GO" id="GO:0005524">
    <property type="term" value="F:ATP binding"/>
    <property type="evidence" value="ECO:0007669"/>
    <property type="project" value="InterPro"/>
</dbReference>
<dbReference type="Proteomes" id="UP000001693">
    <property type="component" value="Chromosome"/>
</dbReference>
<protein>
    <submittedName>
        <fullName evidence="4">Non-specific serine/threonine protein kinase</fullName>
        <ecNumber evidence="4">2.7.11.1</ecNumber>
    </submittedName>
</protein>
<dbReference type="InterPro" id="IPR049730">
    <property type="entry name" value="SNF2/RAD54-like_C"/>
</dbReference>
<dbReference type="InterPro" id="IPR014001">
    <property type="entry name" value="Helicase_ATP-bd"/>
</dbReference>
<dbReference type="Pfam" id="PF00271">
    <property type="entry name" value="Helicase_C"/>
    <property type="match status" value="1"/>
</dbReference>
<dbReference type="Pfam" id="PF00176">
    <property type="entry name" value="SNF2-rel_dom"/>
    <property type="match status" value="1"/>
</dbReference>
<keyword evidence="5" id="KW-1185">Reference proteome</keyword>
<evidence type="ECO:0000259" key="2">
    <source>
        <dbReference type="PROSITE" id="PS51192"/>
    </source>
</evidence>
<dbReference type="EMBL" id="CP001013">
    <property type="protein sequence ID" value="ACB35181.1"/>
    <property type="molecule type" value="Genomic_DNA"/>
</dbReference>
<organism evidence="4 5">
    <name type="scientific">Leptothrix cholodnii (strain ATCC 51168 / LMG 8142 / SP-6)</name>
    <name type="common">Leptothrix discophora (strain SP-6)</name>
    <dbReference type="NCBI Taxonomy" id="395495"/>
    <lineage>
        <taxon>Bacteria</taxon>
        <taxon>Pseudomonadati</taxon>
        <taxon>Pseudomonadota</taxon>
        <taxon>Betaproteobacteria</taxon>
        <taxon>Burkholderiales</taxon>
        <taxon>Sphaerotilaceae</taxon>
        <taxon>Leptothrix</taxon>
    </lineage>
</organism>
<accession>B1XYD6</accession>
<dbReference type="Gene3D" id="3.40.50.10810">
    <property type="entry name" value="Tandem AAA-ATPase domain"/>
    <property type="match status" value="1"/>
</dbReference>
<dbReference type="GO" id="GO:0004386">
    <property type="term" value="F:helicase activity"/>
    <property type="evidence" value="ECO:0007669"/>
    <property type="project" value="UniProtKB-KW"/>
</dbReference>
<feature type="domain" description="Helicase ATP-binding" evidence="2">
    <location>
        <begin position="997"/>
        <end position="1157"/>
    </location>
</feature>
<keyword evidence="4" id="KW-0808">Transferase</keyword>
<dbReference type="HOGENOM" id="CLU_000315_21_7_4"/>
<dbReference type="PROSITE" id="PS51192">
    <property type="entry name" value="HELICASE_ATP_BIND_1"/>
    <property type="match status" value="1"/>
</dbReference>
<evidence type="ECO:0000313" key="4">
    <source>
        <dbReference type="EMBL" id="ACB35181.1"/>
    </source>
</evidence>
<dbReference type="InterPro" id="IPR027417">
    <property type="entry name" value="P-loop_NTPase"/>
</dbReference>
<feature type="domain" description="Helicase C-terminal" evidence="3">
    <location>
        <begin position="1285"/>
        <end position="1444"/>
    </location>
</feature>